<reference evidence="2 3" key="2">
    <citation type="submission" date="2018-11" db="EMBL/GenBank/DDBJ databases">
        <authorList>
            <consortium name="Pathogen Informatics"/>
        </authorList>
    </citation>
    <scope>NUCLEOTIDE SEQUENCE [LARGE SCALE GENOMIC DNA]</scope>
</reference>
<dbReference type="Proteomes" id="UP000271162">
    <property type="component" value="Unassembled WGS sequence"/>
</dbReference>
<dbReference type="EMBL" id="UYSL01004237">
    <property type="protein sequence ID" value="VDL66688.1"/>
    <property type="molecule type" value="Genomic_DNA"/>
</dbReference>
<dbReference type="WBParaSite" id="NBR_0000309901-mRNA-1">
    <property type="protein sequence ID" value="NBR_0000309901-mRNA-1"/>
    <property type="gene ID" value="NBR_0000309901"/>
</dbReference>
<protein>
    <submittedName>
        <fullName evidence="4">Lipoprotein</fullName>
    </submittedName>
</protein>
<sequence>MDALDGYITTVQKSQQKSASAEDTQFTQKVTDARLRSEALLASL</sequence>
<evidence type="ECO:0000313" key="3">
    <source>
        <dbReference type="Proteomes" id="UP000271162"/>
    </source>
</evidence>
<evidence type="ECO:0000313" key="2">
    <source>
        <dbReference type="EMBL" id="VDL66688.1"/>
    </source>
</evidence>
<evidence type="ECO:0000313" key="4">
    <source>
        <dbReference type="WBParaSite" id="NBR_0000309901-mRNA-1"/>
    </source>
</evidence>
<reference evidence="4" key="1">
    <citation type="submission" date="2017-02" db="UniProtKB">
        <authorList>
            <consortium name="WormBaseParasite"/>
        </authorList>
    </citation>
    <scope>IDENTIFICATION</scope>
</reference>
<gene>
    <name evidence="2" type="ORF">NBR_LOCUS3099</name>
</gene>
<keyword evidence="3" id="KW-1185">Reference proteome</keyword>
<proteinExistence type="predicted"/>
<evidence type="ECO:0000256" key="1">
    <source>
        <dbReference type="SAM" id="MobiDB-lite"/>
    </source>
</evidence>
<organism evidence="4">
    <name type="scientific">Nippostrongylus brasiliensis</name>
    <name type="common">Rat hookworm</name>
    <dbReference type="NCBI Taxonomy" id="27835"/>
    <lineage>
        <taxon>Eukaryota</taxon>
        <taxon>Metazoa</taxon>
        <taxon>Ecdysozoa</taxon>
        <taxon>Nematoda</taxon>
        <taxon>Chromadorea</taxon>
        <taxon>Rhabditida</taxon>
        <taxon>Rhabditina</taxon>
        <taxon>Rhabditomorpha</taxon>
        <taxon>Strongyloidea</taxon>
        <taxon>Heligmosomidae</taxon>
        <taxon>Nippostrongylus</taxon>
    </lineage>
</organism>
<accession>A0A0N4XKP7</accession>
<feature type="compositionally biased region" description="Polar residues" evidence="1">
    <location>
        <begin position="9"/>
        <end position="28"/>
    </location>
</feature>
<feature type="region of interest" description="Disordered" evidence="1">
    <location>
        <begin position="1"/>
        <end position="28"/>
    </location>
</feature>
<dbReference type="AlphaFoldDB" id="A0A0N4XKP7"/>
<name>A0A0N4XKP7_NIPBR</name>